<keyword evidence="2" id="KW-0472">Membrane</keyword>
<feature type="region of interest" description="Disordered" evidence="1">
    <location>
        <begin position="68"/>
        <end position="129"/>
    </location>
</feature>
<evidence type="ECO:0000313" key="4">
    <source>
        <dbReference type="Proteomes" id="UP001362999"/>
    </source>
</evidence>
<dbReference type="Proteomes" id="UP001362999">
    <property type="component" value="Unassembled WGS sequence"/>
</dbReference>
<proteinExistence type="predicted"/>
<gene>
    <name evidence="3" type="ORF">R3P38DRAFT_3182138</name>
</gene>
<organism evidence="3 4">
    <name type="scientific">Favolaschia claudopus</name>
    <dbReference type="NCBI Taxonomy" id="2862362"/>
    <lineage>
        <taxon>Eukaryota</taxon>
        <taxon>Fungi</taxon>
        <taxon>Dikarya</taxon>
        <taxon>Basidiomycota</taxon>
        <taxon>Agaricomycotina</taxon>
        <taxon>Agaricomycetes</taxon>
        <taxon>Agaricomycetidae</taxon>
        <taxon>Agaricales</taxon>
        <taxon>Marasmiineae</taxon>
        <taxon>Mycenaceae</taxon>
        <taxon>Favolaschia</taxon>
    </lineage>
</organism>
<reference evidence="3 4" key="1">
    <citation type="journal article" date="2024" name="J Genomics">
        <title>Draft genome sequencing and assembly of Favolaschia claudopus CIRM-BRFM 2984 isolated from oak limbs.</title>
        <authorList>
            <person name="Navarro D."/>
            <person name="Drula E."/>
            <person name="Chaduli D."/>
            <person name="Cazenave R."/>
            <person name="Ahrendt S."/>
            <person name="Wang J."/>
            <person name="Lipzen A."/>
            <person name="Daum C."/>
            <person name="Barry K."/>
            <person name="Grigoriev I.V."/>
            <person name="Favel A."/>
            <person name="Rosso M.N."/>
            <person name="Martin F."/>
        </authorList>
    </citation>
    <scope>NUCLEOTIDE SEQUENCE [LARGE SCALE GENOMIC DNA]</scope>
    <source>
        <strain evidence="3 4">CIRM-BRFM 2984</strain>
    </source>
</reference>
<keyword evidence="2" id="KW-0812">Transmembrane</keyword>
<feature type="transmembrane region" description="Helical" evidence="2">
    <location>
        <begin position="48"/>
        <end position="67"/>
    </location>
</feature>
<feature type="transmembrane region" description="Helical" evidence="2">
    <location>
        <begin position="289"/>
        <end position="314"/>
    </location>
</feature>
<sequence length="457" mass="49430">MFSNIPSRILSANITPFTSFFLLAVHGLFAISHSVNQADVNVQPRLQVALALSCAAITIVTCAATWARSPAHPPNKYGRLRKADPPPPGPPPPQENPGDDVNANEGAEEEQNDGDGGDNGDPQDGVDVNDEDVVYDNLATDAAPAPEDPPPPPGDIEQGDDDDGFLLLKDDLGWLILLLLGRLCYQLFNRKQRHAQSAHIGESVKGQSSPPAVDPVEVQGSTLKPIVVNASSRSYTIDGLLRRPCTPPSPPLNKPLSPDTGQFIPTAVQVSVVTGVPSSTVHRALHRPLWWGTWLFFALLRAFGFFGTILGLLLPLGNNPSSSSAASQQQRLPYEQAQLGPELPPPLSSAANVLKSSPSLPPSPSTSNAPLPPPSPRLVPLPLSPRPESAARMIRLSVVERITLETVRRQARQLDEDVEEDRMRRQHLRGLQKEIWRQLYEPRLAGKIVVDGTKVVI</sequence>
<feature type="region of interest" description="Disordered" evidence="1">
    <location>
        <begin position="141"/>
        <end position="162"/>
    </location>
</feature>
<keyword evidence="2" id="KW-1133">Transmembrane helix</keyword>
<name>A0AAW0CGN5_9AGAR</name>
<accession>A0AAW0CGN5</accession>
<dbReference type="AlphaFoldDB" id="A0AAW0CGN5"/>
<evidence type="ECO:0000256" key="1">
    <source>
        <dbReference type="SAM" id="MobiDB-lite"/>
    </source>
</evidence>
<evidence type="ECO:0000313" key="3">
    <source>
        <dbReference type="EMBL" id="KAK7038033.1"/>
    </source>
</evidence>
<keyword evidence="4" id="KW-1185">Reference proteome</keyword>
<feature type="compositionally biased region" description="Acidic residues" evidence="1">
    <location>
        <begin position="106"/>
        <end position="118"/>
    </location>
</feature>
<feature type="compositionally biased region" description="Pro residues" evidence="1">
    <location>
        <begin position="85"/>
        <end position="95"/>
    </location>
</feature>
<dbReference type="EMBL" id="JAWWNJ010000017">
    <property type="protein sequence ID" value="KAK7038033.1"/>
    <property type="molecule type" value="Genomic_DNA"/>
</dbReference>
<feature type="region of interest" description="Disordered" evidence="1">
    <location>
        <begin position="338"/>
        <end position="384"/>
    </location>
</feature>
<comment type="caution">
    <text evidence="3">The sequence shown here is derived from an EMBL/GenBank/DDBJ whole genome shotgun (WGS) entry which is preliminary data.</text>
</comment>
<feature type="compositionally biased region" description="Pro residues" evidence="1">
    <location>
        <begin position="359"/>
        <end position="384"/>
    </location>
</feature>
<protein>
    <submittedName>
        <fullName evidence="3">Uncharacterized protein</fullName>
    </submittedName>
</protein>
<feature type="transmembrane region" description="Helical" evidence="2">
    <location>
        <begin position="17"/>
        <end position="36"/>
    </location>
</feature>
<evidence type="ECO:0000256" key="2">
    <source>
        <dbReference type="SAM" id="Phobius"/>
    </source>
</evidence>